<accession>A0A2M4DCQ8</accession>
<evidence type="ECO:0000256" key="1">
    <source>
        <dbReference type="SAM" id="SignalP"/>
    </source>
</evidence>
<sequence length="84" mass="8750">MPCRGVCVCVFVPLVWLCPIVVCPDSCGQSGGGNEFIFHFSSSWHTGSGGGNVFAPSPNYCHSSRACACIIHIPSGASTCYAAH</sequence>
<protein>
    <submittedName>
        <fullName evidence="2">Putative secreted protein</fullName>
    </submittedName>
</protein>
<reference evidence="2" key="1">
    <citation type="submission" date="2018-01" db="EMBL/GenBank/DDBJ databases">
        <title>An insight into the sialome of Amazonian anophelines.</title>
        <authorList>
            <person name="Ribeiro J.M."/>
            <person name="Scarpassa V."/>
            <person name="Calvo E."/>
        </authorList>
    </citation>
    <scope>NUCLEOTIDE SEQUENCE</scope>
</reference>
<dbReference type="AlphaFoldDB" id="A0A2M4DCQ8"/>
<dbReference type="EMBL" id="GGFL01011179">
    <property type="protein sequence ID" value="MBW75357.1"/>
    <property type="molecule type" value="Transcribed_RNA"/>
</dbReference>
<proteinExistence type="predicted"/>
<keyword evidence="1" id="KW-0732">Signal</keyword>
<name>A0A2M4DCQ8_ANODA</name>
<organism evidence="2">
    <name type="scientific">Anopheles darlingi</name>
    <name type="common">Mosquito</name>
    <dbReference type="NCBI Taxonomy" id="43151"/>
    <lineage>
        <taxon>Eukaryota</taxon>
        <taxon>Metazoa</taxon>
        <taxon>Ecdysozoa</taxon>
        <taxon>Arthropoda</taxon>
        <taxon>Hexapoda</taxon>
        <taxon>Insecta</taxon>
        <taxon>Pterygota</taxon>
        <taxon>Neoptera</taxon>
        <taxon>Endopterygota</taxon>
        <taxon>Diptera</taxon>
        <taxon>Nematocera</taxon>
        <taxon>Culicoidea</taxon>
        <taxon>Culicidae</taxon>
        <taxon>Anophelinae</taxon>
        <taxon>Anopheles</taxon>
    </lineage>
</organism>
<feature type="signal peptide" evidence="1">
    <location>
        <begin position="1"/>
        <end position="17"/>
    </location>
</feature>
<feature type="chain" id="PRO_5014720946" evidence="1">
    <location>
        <begin position="18"/>
        <end position="84"/>
    </location>
</feature>
<evidence type="ECO:0000313" key="2">
    <source>
        <dbReference type="EMBL" id="MBW75357.1"/>
    </source>
</evidence>